<dbReference type="OrthoDB" id="9783941at2"/>
<proteinExistence type="predicted"/>
<evidence type="ECO:0000313" key="4">
    <source>
        <dbReference type="Proteomes" id="UP000325161"/>
    </source>
</evidence>
<keyword evidence="4" id="KW-1185">Reference proteome</keyword>
<dbReference type="Pfam" id="PF03480">
    <property type="entry name" value="DctP"/>
    <property type="match status" value="1"/>
</dbReference>
<evidence type="ECO:0000256" key="2">
    <source>
        <dbReference type="SAM" id="SignalP"/>
    </source>
</evidence>
<dbReference type="PANTHER" id="PTHR33376">
    <property type="match status" value="1"/>
</dbReference>
<feature type="chain" id="PRO_5022715651" evidence="2">
    <location>
        <begin position="22"/>
        <end position="338"/>
    </location>
</feature>
<dbReference type="EMBL" id="CP043046">
    <property type="protein sequence ID" value="QEI06927.1"/>
    <property type="molecule type" value="Genomic_DNA"/>
</dbReference>
<dbReference type="PANTHER" id="PTHR33376:SF4">
    <property type="entry name" value="SIALIC ACID-BINDING PERIPLASMIC PROTEIN SIAP"/>
    <property type="match status" value="1"/>
</dbReference>
<gene>
    <name evidence="3" type="ORF">FXN63_14590</name>
</gene>
<dbReference type="KEGG" id="pacr:FXN63_14590"/>
<dbReference type="CDD" id="cd13602">
    <property type="entry name" value="PBP2_TRAP_BpDctp6_7"/>
    <property type="match status" value="1"/>
</dbReference>
<dbReference type="InterPro" id="IPR038404">
    <property type="entry name" value="TRAP_DctP_sf"/>
</dbReference>
<dbReference type="Gene3D" id="3.40.190.170">
    <property type="entry name" value="Bacterial extracellular solute-binding protein, family 7"/>
    <property type="match status" value="1"/>
</dbReference>
<organism evidence="3 4">
    <name type="scientific">Pigmentiphaga aceris</name>
    <dbReference type="NCBI Taxonomy" id="1940612"/>
    <lineage>
        <taxon>Bacteria</taxon>
        <taxon>Pseudomonadati</taxon>
        <taxon>Pseudomonadota</taxon>
        <taxon>Betaproteobacteria</taxon>
        <taxon>Burkholderiales</taxon>
        <taxon>Alcaligenaceae</taxon>
        <taxon>Pigmentiphaga</taxon>
    </lineage>
</organism>
<dbReference type="AlphaFoldDB" id="A0A5C0B2R8"/>
<feature type="signal peptide" evidence="2">
    <location>
        <begin position="1"/>
        <end position="21"/>
    </location>
</feature>
<evidence type="ECO:0000313" key="3">
    <source>
        <dbReference type="EMBL" id="QEI06927.1"/>
    </source>
</evidence>
<keyword evidence="1 2" id="KW-0732">Signal</keyword>
<accession>A0A5C0B2R8</accession>
<dbReference type="GO" id="GO:0055085">
    <property type="term" value="P:transmembrane transport"/>
    <property type="evidence" value="ECO:0007669"/>
    <property type="project" value="InterPro"/>
</dbReference>
<dbReference type="NCBIfam" id="NF037995">
    <property type="entry name" value="TRAP_S1"/>
    <property type="match status" value="1"/>
</dbReference>
<dbReference type="InterPro" id="IPR018389">
    <property type="entry name" value="DctP_fam"/>
</dbReference>
<sequence>MKPTRIALAVSILCFSTFASAAVTWNAVSEYPATTMPGIGLATFAEVLREQSAGEVTVTPQHDSTLGSLAAFEAVKAGTVQVADMFGGPLGTVAPMFSLPSLPFVTASIDDTKCLQAATREMYAKYFDSVGSRLLYSTPWPATGLWSAKPVKTMDDFRALNVRTYDAMSAAFVASIGVKGVNMPMGKALPLIKSGEITGVMSSGDGGAGQRLWENLPNFTALSYAAPLSFTVVNKAAYEALPKPMQAAVDQAGRTTEDRLWTAIEGRQVKNYQAMKDNGVAIETSVPTAIQPELKQAASTIIAEWSGRAGPEAAAVLAKYDTRRNTNEASKDAAYCAK</sequence>
<evidence type="ECO:0000256" key="1">
    <source>
        <dbReference type="ARBA" id="ARBA00022729"/>
    </source>
</evidence>
<reference evidence="3 4" key="1">
    <citation type="submission" date="2019-08" db="EMBL/GenBank/DDBJ databases">
        <title>Amphibian skin-associated Pigmentiphaga: genome sequence and occurrence across geography and hosts.</title>
        <authorList>
            <person name="Bletz M.C."/>
            <person name="Bunk B."/>
            <person name="Sproeer C."/>
            <person name="Biwer P."/>
            <person name="Reiter S."/>
            <person name="Rabemananjara F.C.E."/>
            <person name="Schulz S."/>
            <person name="Overmann J."/>
            <person name="Vences M."/>
        </authorList>
    </citation>
    <scope>NUCLEOTIDE SEQUENCE [LARGE SCALE GENOMIC DNA]</scope>
    <source>
        <strain evidence="3 4">Mada1488</strain>
    </source>
</reference>
<name>A0A5C0B2R8_9BURK</name>
<dbReference type="RefSeq" id="WP_148815974.1">
    <property type="nucleotide sequence ID" value="NZ_CP043046.1"/>
</dbReference>
<protein>
    <submittedName>
        <fullName evidence="3">TRAP transporter substrate-binding protein</fullName>
    </submittedName>
</protein>
<dbReference type="Proteomes" id="UP000325161">
    <property type="component" value="Chromosome"/>
</dbReference>